<evidence type="ECO:0000313" key="4">
    <source>
        <dbReference type="Proteomes" id="UP000198688"/>
    </source>
</evidence>
<evidence type="ECO:0000259" key="2">
    <source>
        <dbReference type="Pfam" id="PF13349"/>
    </source>
</evidence>
<feature type="chain" id="PRO_5038925142" evidence="1">
    <location>
        <begin position="19"/>
        <end position="255"/>
    </location>
</feature>
<organism evidence="3 4">
    <name type="scientific">Actinoplanes derwentensis</name>
    <dbReference type="NCBI Taxonomy" id="113562"/>
    <lineage>
        <taxon>Bacteria</taxon>
        <taxon>Bacillati</taxon>
        <taxon>Actinomycetota</taxon>
        <taxon>Actinomycetes</taxon>
        <taxon>Micromonosporales</taxon>
        <taxon>Micromonosporaceae</taxon>
        <taxon>Actinoplanes</taxon>
    </lineage>
</organism>
<dbReference type="RefSeq" id="WP_092547317.1">
    <property type="nucleotide sequence ID" value="NZ_BOMJ01000071.1"/>
</dbReference>
<reference evidence="3 4" key="1">
    <citation type="submission" date="2016-10" db="EMBL/GenBank/DDBJ databases">
        <authorList>
            <person name="de Groot N.N."/>
        </authorList>
    </citation>
    <scope>NUCLEOTIDE SEQUENCE [LARGE SCALE GENOMIC DNA]</scope>
    <source>
        <strain evidence="3 4">DSM 43941</strain>
    </source>
</reference>
<dbReference type="AlphaFoldDB" id="A0A1H2CB01"/>
<sequence>MTRRVALILAAASVGALAGCDGVVGARMTFDDTEKNKITAIVLAGGHGDIMVATETGATETKIRRIVQGGTGVDTSYQVAGGVLTLDTDCGRDCGISYEITAPPGVAVRGELTSGDVTLSAVGPVDLQLTSGDVMVERATGPVKLRATSGDVQVIGGTGVDLESRSGNLDVLESTGPVTARLTSGDISLSLIEPSSVTASTTSGEINLMVPPGDYKVSATTGNGEARVEEIKSNPKATNVLDLRTRDGDIAVVAG</sequence>
<dbReference type="Proteomes" id="UP000198688">
    <property type="component" value="Chromosome I"/>
</dbReference>
<dbReference type="InterPro" id="IPR025164">
    <property type="entry name" value="Toastrack_DUF4097"/>
</dbReference>
<feature type="domain" description="DUF4097" evidence="2">
    <location>
        <begin position="111"/>
        <end position="252"/>
    </location>
</feature>
<keyword evidence="1" id="KW-0732">Signal</keyword>
<keyword evidence="4" id="KW-1185">Reference proteome</keyword>
<dbReference type="OrthoDB" id="4331847at2"/>
<proteinExistence type="predicted"/>
<gene>
    <name evidence="3" type="ORF">SAMN04489716_5485</name>
</gene>
<accession>A0A1H2CB01</accession>
<dbReference type="EMBL" id="LT629758">
    <property type="protein sequence ID" value="SDT67509.1"/>
    <property type="molecule type" value="Genomic_DNA"/>
</dbReference>
<dbReference type="PROSITE" id="PS51257">
    <property type="entry name" value="PROKAR_LIPOPROTEIN"/>
    <property type="match status" value="1"/>
</dbReference>
<protein>
    <submittedName>
        <fullName evidence="3">Putative adhesin</fullName>
    </submittedName>
</protein>
<evidence type="ECO:0000256" key="1">
    <source>
        <dbReference type="SAM" id="SignalP"/>
    </source>
</evidence>
<dbReference type="STRING" id="113562.SAMN04489716_5485"/>
<evidence type="ECO:0000313" key="3">
    <source>
        <dbReference type="EMBL" id="SDT67509.1"/>
    </source>
</evidence>
<feature type="signal peptide" evidence="1">
    <location>
        <begin position="1"/>
        <end position="18"/>
    </location>
</feature>
<dbReference type="Pfam" id="PF13349">
    <property type="entry name" value="DUF4097"/>
    <property type="match status" value="1"/>
</dbReference>
<name>A0A1H2CB01_9ACTN</name>